<evidence type="ECO:0000313" key="9">
    <source>
        <dbReference type="EMBL" id="AZV80282.1"/>
    </source>
</evidence>
<dbReference type="InterPro" id="IPR015879">
    <property type="entry name" value="Ring_hydroxy_dOase_asu_C_dom"/>
</dbReference>
<dbReference type="InterPro" id="IPR017941">
    <property type="entry name" value="Rieske_2Fe-2S"/>
</dbReference>
<dbReference type="CDD" id="cd08886">
    <property type="entry name" value="RHO_alpha_C_2"/>
    <property type="match status" value="1"/>
</dbReference>
<dbReference type="GO" id="GO:0051537">
    <property type="term" value="F:2 iron, 2 sulfur cluster binding"/>
    <property type="evidence" value="ECO:0007669"/>
    <property type="project" value="UniProtKB-KW"/>
</dbReference>
<protein>
    <submittedName>
        <fullName evidence="9">Aromatic ring-hydroxylating dioxygenase subunit alpha</fullName>
    </submittedName>
</protein>
<dbReference type="PROSITE" id="PS51296">
    <property type="entry name" value="RIESKE"/>
    <property type="match status" value="1"/>
</dbReference>
<dbReference type="InterPro" id="IPR036922">
    <property type="entry name" value="Rieske_2Fe-2S_sf"/>
</dbReference>
<reference evidence="9 10" key="1">
    <citation type="submission" date="2018-10" db="EMBL/GenBank/DDBJ databases">
        <title>Parasedimentitalea marina sp. nov., a psychrophilic bacterium isolated from deep seawater of the New Britain Trench.</title>
        <authorList>
            <person name="Cao J."/>
        </authorList>
    </citation>
    <scope>NUCLEOTIDE SEQUENCE [LARGE SCALE GENOMIC DNA]</scope>
    <source>
        <strain evidence="9 10">W43</strain>
    </source>
</reference>
<dbReference type="SUPFAM" id="SSF55961">
    <property type="entry name" value="Bet v1-like"/>
    <property type="match status" value="1"/>
</dbReference>
<keyword evidence="2" id="KW-0001">2Fe-2S</keyword>
<dbReference type="InterPro" id="IPR015881">
    <property type="entry name" value="ARHD_Rieske_2Fe_2S"/>
</dbReference>
<dbReference type="Pfam" id="PF00848">
    <property type="entry name" value="Ring_hydroxyl_A"/>
    <property type="match status" value="1"/>
</dbReference>
<dbReference type="PROSITE" id="PS00570">
    <property type="entry name" value="RING_HYDROXYL_ALPHA"/>
    <property type="match status" value="1"/>
</dbReference>
<dbReference type="EMBL" id="CP033219">
    <property type="protein sequence ID" value="AZV80282.1"/>
    <property type="molecule type" value="Genomic_DNA"/>
</dbReference>
<dbReference type="SUPFAM" id="SSF50022">
    <property type="entry name" value="ISP domain"/>
    <property type="match status" value="1"/>
</dbReference>
<dbReference type="Pfam" id="PF00355">
    <property type="entry name" value="Rieske"/>
    <property type="match status" value="1"/>
</dbReference>
<evidence type="ECO:0000256" key="7">
    <source>
        <dbReference type="ARBA" id="ARBA00023027"/>
    </source>
</evidence>
<name>A0A3T0N8J5_9RHOB</name>
<feature type="domain" description="Rieske" evidence="8">
    <location>
        <begin position="71"/>
        <end position="178"/>
    </location>
</feature>
<dbReference type="GO" id="GO:0005506">
    <property type="term" value="F:iron ion binding"/>
    <property type="evidence" value="ECO:0007669"/>
    <property type="project" value="InterPro"/>
</dbReference>
<keyword evidence="6" id="KW-0411">Iron-sulfur</keyword>
<sequence length="407" mass="46192">MNEAKNGKREFRATADYHFAHQWGDRLVSDLSNIALGYDPDPSQSKSLRSDAYTQDKWFDADLKQILGKTWQWVCHVEKTREPGSYVTVEIAGQPIAVVRDRDGTLRAFYNVCKHRAHELLSGEGNTTRIMCPYHAWVYKLDGQLARAPHTENLKDFDTGDICLDQIRVEEFCGFVFVNLDPLAASLSSLSGQLETEIRHWAPDVDQLTFGHRLTYEIKSNWKNVVDNFLECYHCPTAHKDFCDLVDMDTYKVTTYGIYSSHMADAGNGPNSAYDVSNATVKTHAVWWLWPTTCLMRYPGRSSMIVLNIIPIGPDRTLETYDFYLETPEPDATELDAIRYLDEVLQVEDIGLVESVQRGMNTPAFTQGRIVNDPEGSGKSEHAVHHFHGLVLDAYTKTPQNGDRDET</sequence>
<dbReference type="PANTHER" id="PTHR43756">
    <property type="entry name" value="CHOLINE MONOOXYGENASE, CHLOROPLASTIC"/>
    <property type="match status" value="1"/>
</dbReference>
<evidence type="ECO:0000256" key="2">
    <source>
        <dbReference type="ARBA" id="ARBA00022714"/>
    </source>
</evidence>
<evidence type="ECO:0000256" key="3">
    <source>
        <dbReference type="ARBA" id="ARBA00022723"/>
    </source>
</evidence>
<keyword evidence="5" id="KW-0408">Iron</keyword>
<dbReference type="AlphaFoldDB" id="A0A3T0N8J5"/>
<keyword evidence="9" id="KW-0223">Dioxygenase</keyword>
<dbReference type="OrthoDB" id="7456916at2"/>
<evidence type="ECO:0000256" key="6">
    <source>
        <dbReference type="ARBA" id="ARBA00023014"/>
    </source>
</evidence>
<dbReference type="GO" id="GO:0051213">
    <property type="term" value="F:dioxygenase activity"/>
    <property type="evidence" value="ECO:0007669"/>
    <property type="project" value="UniProtKB-KW"/>
</dbReference>
<dbReference type="Gene3D" id="2.102.10.10">
    <property type="entry name" value="Rieske [2Fe-2S] iron-sulphur domain"/>
    <property type="match status" value="1"/>
</dbReference>
<dbReference type="PRINTS" id="PR00090">
    <property type="entry name" value="RNGDIOXGNASE"/>
</dbReference>
<proteinExistence type="predicted"/>
<evidence type="ECO:0000256" key="5">
    <source>
        <dbReference type="ARBA" id="ARBA00023004"/>
    </source>
</evidence>
<keyword evidence="4" id="KW-0560">Oxidoreductase</keyword>
<dbReference type="KEGG" id="sedi:EBB79_03445"/>
<dbReference type="InterPro" id="IPR001663">
    <property type="entry name" value="Rng_hydr_dOase-A"/>
</dbReference>
<comment type="cofactor">
    <cofactor evidence="1">
        <name>Fe cation</name>
        <dbReference type="ChEBI" id="CHEBI:24875"/>
    </cofactor>
</comment>
<organism evidence="9 10">
    <name type="scientific">Parasedimentitalea marina</name>
    <dbReference type="NCBI Taxonomy" id="2483033"/>
    <lineage>
        <taxon>Bacteria</taxon>
        <taxon>Pseudomonadati</taxon>
        <taxon>Pseudomonadota</taxon>
        <taxon>Alphaproteobacteria</taxon>
        <taxon>Rhodobacterales</taxon>
        <taxon>Paracoccaceae</taxon>
        <taxon>Parasedimentitalea</taxon>
    </lineage>
</organism>
<dbReference type="Proteomes" id="UP000283063">
    <property type="component" value="Chromosome"/>
</dbReference>
<dbReference type="PANTHER" id="PTHR43756:SF5">
    <property type="entry name" value="CHOLINE MONOOXYGENASE, CHLOROPLASTIC"/>
    <property type="match status" value="1"/>
</dbReference>
<dbReference type="Gene3D" id="3.90.380.10">
    <property type="entry name" value="Naphthalene 1,2-dioxygenase Alpha Subunit, Chain A, domain 1"/>
    <property type="match status" value="2"/>
</dbReference>
<evidence type="ECO:0000313" key="10">
    <source>
        <dbReference type="Proteomes" id="UP000283063"/>
    </source>
</evidence>
<keyword evidence="7" id="KW-0520">NAD</keyword>
<keyword evidence="10" id="KW-1185">Reference proteome</keyword>
<accession>A0A3T0N8J5</accession>
<evidence type="ECO:0000256" key="4">
    <source>
        <dbReference type="ARBA" id="ARBA00023002"/>
    </source>
</evidence>
<evidence type="ECO:0000256" key="1">
    <source>
        <dbReference type="ARBA" id="ARBA00001962"/>
    </source>
</evidence>
<keyword evidence="3" id="KW-0479">Metal-binding</keyword>
<dbReference type="CDD" id="cd03469">
    <property type="entry name" value="Rieske_RO_Alpha_N"/>
    <property type="match status" value="1"/>
</dbReference>
<evidence type="ECO:0000259" key="8">
    <source>
        <dbReference type="PROSITE" id="PS51296"/>
    </source>
</evidence>
<gene>
    <name evidence="9" type="ORF">EBB79_03445</name>
</gene>